<dbReference type="AlphaFoldDB" id="A0A502CKS7"/>
<dbReference type="Proteomes" id="UP000318413">
    <property type="component" value="Unassembled WGS sequence"/>
</dbReference>
<name>A0A502CKS7_9SPHN</name>
<accession>A0A502CKS7</accession>
<evidence type="ECO:0000313" key="2">
    <source>
        <dbReference type="Proteomes" id="UP000318413"/>
    </source>
</evidence>
<comment type="caution">
    <text evidence="1">The sequence shown here is derived from an EMBL/GenBank/DDBJ whole genome shotgun (WGS) entry which is preliminary data.</text>
</comment>
<dbReference type="OrthoDB" id="7449825at2"/>
<gene>
    <name evidence="1" type="ORF">EAH84_06420</name>
</gene>
<dbReference type="EMBL" id="RCZK01000004">
    <property type="protein sequence ID" value="TPG13224.1"/>
    <property type="molecule type" value="Genomic_DNA"/>
</dbReference>
<evidence type="ECO:0000313" key="1">
    <source>
        <dbReference type="EMBL" id="TPG13224.1"/>
    </source>
</evidence>
<keyword evidence="2" id="KW-1185">Reference proteome</keyword>
<organism evidence="1 2">
    <name type="scientific">Sphingomonas oligophenolica</name>
    <dbReference type="NCBI Taxonomy" id="301154"/>
    <lineage>
        <taxon>Bacteria</taxon>
        <taxon>Pseudomonadati</taxon>
        <taxon>Pseudomonadota</taxon>
        <taxon>Alphaproteobacteria</taxon>
        <taxon>Sphingomonadales</taxon>
        <taxon>Sphingomonadaceae</taxon>
        <taxon>Sphingomonas</taxon>
    </lineage>
</organism>
<dbReference type="RefSeq" id="WP_140869508.1">
    <property type="nucleotide sequence ID" value="NZ_RCZK01000004.1"/>
</dbReference>
<protein>
    <submittedName>
        <fullName evidence="1">Uncharacterized protein</fullName>
    </submittedName>
</protein>
<proteinExistence type="predicted"/>
<reference evidence="1 2" key="1">
    <citation type="journal article" date="2019" name="Environ. Microbiol.">
        <title>Species interactions and distinct microbial communities in high Arctic permafrost affected cryosols are associated with the CH4 and CO2 gas fluxes.</title>
        <authorList>
            <person name="Altshuler I."/>
            <person name="Hamel J."/>
            <person name="Turney S."/>
            <person name="Magnuson E."/>
            <person name="Levesque R."/>
            <person name="Greer C."/>
            <person name="Whyte L.G."/>
        </authorList>
    </citation>
    <scope>NUCLEOTIDE SEQUENCE [LARGE SCALE GENOMIC DNA]</scope>
    <source>
        <strain evidence="1 2">S5.1</strain>
    </source>
</reference>
<sequence length="140" mass="15180">MAYLAFDEIAGGTVLDRAATPVADPIVAPVTPLAAPRLSALEWSVVALAERDRLSTLRTPGRMAIAIALLFGDRPNPQLADPRLEALRRIAVLSWHHGYTIPSAEVRAFHAAGFTPDQYELVVDSIGRGRAAANARRFQR</sequence>